<feature type="transmembrane region" description="Helical" evidence="4">
    <location>
        <begin position="216"/>
        <end position="240"/>
    </location>
</feature>
<reference evidence="6 7" key="1">
    <citation type="submission" date="2023-03" db="EMBL/GenBank/DDBJ databases">
        <title>YIM 152171 draft genome.</title>
        <authorList>
            <person name="Yang Z."/>
        </authorList>
    </citation>
    <scope>NUCLEOTIDE SEQUENCE [LARGE SCALE GENOMIC DNA]</scope>
    <source>
        <strain evidence="6 7">YIM 152171</strain>
    </source>
</reference>
<feature type="transmembrane region" description="Helical" evidence="4">
    <location>
        <begin position="339"/>
        <end position="361"/>
    </location>
</feature>
<dbReference type="InterPro" id="IPR011701">
    <property type="entry name" value="MFS"/>
</dbReference>
<keyword evidence="3 4" id="KW-0472">Membrane</keyword>
<dbReference type="InterPro" id="IPR020846">
    <property type="entry name" value="MFS_dom"/>
</dbReference>
<dbReference type="Proteomes" id="UP001301140">
    <property type="component" value="Unassembled WGS sequence"/>
</dbReference>
<dbReference type="EMBL" id="JARGEQ010000008">
    <property type="protein sequence ID" value="MDF1585070.1"/>
    <property type="molecule type" value="Genomic_DNA"/>
</dbReference>
<keyword evidence="7" id="KW-1185">Reference proteome</keyword>
<dbReference type="Gene3D" id="1.20.1250.20">
    <property type="entry name" value="MFS general substrate transporter like domains"/>
    <property type="match status" value="2"/>
</dbReference>
<dbReference type="PANTHER" id="PTHR23527">
    <property type="entry name" value="BLL3282 PROTEIN"/>
    <property type="match status" value="1"/>
</dbReference>
<feature type="transmembrane region" description="Helical" evidence="4">
    <location>
        <begin position="282"/>
        <end position="299"/>
    </location>
</feature>
<evidence type="ECO:0000256" key="3">
    <source>
        <dbReference type="ARBA" id="ARBA00023136"/>
    </source>
</evidence>
<evidence type="ECO:0000259" key="5">
    <source>
        <dbReference type="PROSITE" id="PS50850"/>
    </source>
</evidence>
<sequence>MRPADLRPVFRPLLVTLLIQALVSGAAFSVPVLAPALAVAFEVPASWSGYYVAVVYLGATLASAAAFPLLRRAGALGVTAMAALLTGLGLAAVAPGLLVPAMAGALVAGLGYGLTNPAASEILARGTEPRIRAVVFSLKQTGVPLGGMLAGATVPRLLEAAGWQATLLMVAGICLLAAALLFVPGVRIANVRPERGDGAGAAGALRLVLGNPGLRLLAFASFGLAAMQLCVTAALVAHLVETAGFSLLDAGLLFALAQGAGVLGRILWGVVADLIGSARRTFTLLCVAITLCAWALALLDPAWPGWLVAVVCIATGGTALAWNGVYIAEIVRLAPPHGAGAATGGALIFTYAGVVVGPPLFSVAADLAGTYAAAYGLVSLLTLGSVALTLRVNENGPARHRRT</sequence>
<dbReference type="AlphaFoldDB" id="A0AAP3UXP0"/>
<comment type="caution">
    <text evidence="6">The sequence shown here is derived from an EMBL/GenBank/DDBJ whole genome shotgun (WGS) entry which is preliminary data.</text>
</comment>
<accession>A0AAP3UXP0</accession>
<evidence type="ECO:0000256" key="4">
    <source>
        <dbReference type="SAM" id="Phobius"/>
    </source>
</evidence>
<dbReference type="RefSeq" id="WP_327787482.1">
    <property type="nucleotide sequence ID" value="NZ_JARGEQ010000008.1"/>
</dbReference>
<dbReference type="GO" id="GO:0022857">
    <property type="term" value="F:transmembrane transporter activity"/>
    <property type="evidence" value="ECO:0007669"/>
    <property type="project" value="InterPro"/>
</dbReference>
<feature type="domain" description="Major facilitator superfamily (MFS) profile" evidence="5">
    <location>
        <begin position="9"/>
        <end position="396"/>
    </location>
</feature>
<protein>
    <submittedName>
        <fullName evidence="6">MFS transporter</fullName>
    </submittedName>
</protein>
<dbReference type="PANTHER" id="PTHR23527:SF1">
    <property type="entry name" value="BLL3282 PROTEIN"/>
    <property type="match status" value="1"/>
</dbReference>
<name>A0AAP3UXP0_9PROT</name>
<dbReference type="PROSITE" id="PS50850">
    <property type="entry name" value="MFS"/>
    <property type="match status" value="1"/>
</dbReference>
<organism evidence="6 7">
    <name type="scientific">Marinimicrococcus flavescens</name>
    <dbReference type="NCBI Taxonomy" id="3031815"/>
    <lineage>
        <taxon>Bacteria</taxon>
        <taxon>Pseudomonadati</taxon>
        <taxon>Pseudomonadota</taxon>
        <taxon>Alphaproteobacteria</taxon>
        <taxon>Geminicoccales</taxon>
        <taxon>Geminicoccaceae</taxon>
        <taxon>Marinimicrococcus</taxon>
    </lineage>
</organism>
<feature type="transmembrane region" description="Helical" evidence="4">
    <location>
        <begin position="373"/>
        <end position="392"/>
    </location>
</feature>
<keyword evidence="1 4" id="KW-0812">Transmembrane</keyword>
<feature type="transmembrane region" description="Helical" evidence="4">
    <location>
        <begin position="82"/>
        <end position="107"/>
    </location>
</feature>
<dbReference type="InterPro" id="IPR036259">
    <property type="entry name" value="MFS_trans_sf"/>
</dbReference>
<evidence type="ECO:0000313" key="6">
    <source>
        <dbReference type="EMBL" id="MDF1585070.1"/>
    </source>
</evidence>
<feature type="transmembrane region" description="Helical" evidence="4">
    <location>
        <begin position="50"/>
        <end position="70"/>
    </location>
</feature>
<dbReference type="SUPFAM" id="SSF103473">
    <property type="entry name" value="MFS general substrate transporter"/>
    <property type="match status" value="1"/>
</dbReference>
<keyword evidence="2 4" id="KW-1133">Transmembrane helix</keyword>
<feature type="transmembrane region" description="Helical" evidence="4">
    <location>
        <begin position="161"/>
        <end position="183"/>
    </location>
</feature>
<proteinExistence type="predicted"/>
<feature type="transmembrane region" description="Helical" evidence="4">
    <location>
        <begin position="305"/>
        <end position="327"/>
    </location>
</feature>
<evidence type="ECO:0000313" key="7">
    <source>
        <dbReference type="Proteomes" id="UP001301140"/>
    </source>
</evidence>
<evidence type="ECO:0000256" key="1">
    <source>
        <dbReference type="ARBA" id="ARBA00022692"/>
    </source>
</evidence>
<dbReference type="InterPro" id="IPR052952">
    <property type="entry name" value="MFS-Transporter"/>
</dbReference>
<evidence type="ECO:0000256" key="2">
    <source>
        <dbReference type="ARBA" id="ARBA00022989"/>
    </source>
</evidence>
<feature type="transmembrane region" description="Helical" evidence="4">
    <location>
        <begin position="252"/>
        <end position="275"/>
    </location>
</feature>
<gene>
    <name evidence="6" type="ORF">PZ740_01570</name>
</gene>
<dbReference type="Pfam" id="PF07690">
    <property type="entry name" value="MFS_1"/>
    <property type="match status" value="1"/>
</dbReference>